<reference evidence="2" key="1">
    <citation type="journal article" date="2019" name="Int. J. Syst. Evol. Microbiol.">
        <title>The Global Catalogue of Microorganisms (GCM) 10K type strain sequencing project: providing services to taxonomists for standard genome sequencing and annotation.</title>
        <authorList>
            <consortium name="The Broad Institute Genomics Platform"/>
            <consortium name="The Broad Institute Genome Sequencing Center for Infectious Disease"/>
            <person name="Wu L."/>
            <person name="Ma J."/>
        </authorList>
    </citation>
    <scope>NUCLEOTIDE SEQUENCE [LARGE SCALE GENOMIC DNA]</scope>
    <source>
        <strain evidence="2">CGMCC 1.9106</strain>
    </source>
</reference>
<protein>
    <submittedName>
        <fullName evidence="1">Uncharacterized protein</fullName>
    </submittedName>
</protein>
<gene>
    <name evidence="1" type="ORF">ACFQO7_06585</name>
</gene>
<name>A0ABW2GQ43_9ACTN</name>
<evidence type="ECO:0000313" key="2">
    <source>
        <dbReference type="Proteomes" id="UP001596392"/>
    </source>
</evidence>
<dbReference type="EMBL" id="JBHTAC010000005">
    <property type="protein sequence ID" value="MFC7242145.1"/>
    <property type="molecule type" value="Genomic_DNA"/>
</dbReference>
<sequence>MQTSMRVSRENRDALARIAAEELNGASLDETLRVLIWQHRAALDAARLEADPEALAQYRNEAREWAELDVAVVE</sequence>
<accession>A0ABW2GQ43</accession>
<evidence type="ECO:0000313" key="1">
    <source>
        <dbReference type="EMBL" id="MFC7242145.1"/>
    </source>
</evidence>
<dbReference type="RefSeq" id="WP_376805578.1">
    <property type="nucleotide sequence ID" value="NZ_JBHTAC010000005.1"/>
</dbReference>
<organism evidence="1 2">
    <name type="scientific">Catellatospora aurea</name>
    <dbReference type="NCBI Taxonomy" id="1337874"/>
    <lineage>
        <taxon>Bacteria</taxon>
        <taxon>Bacillati</taxon>
        <taxon>Actinomycetota</taxon>
        <taxon>Actinomycetes</taxon>
        <taxon>Micromonosporales</taxon>
        <taxon>Micromonosporaceae</taxon>
        <taxon>Catellatospora</taxon>
    </lineage>
</organism>
<proteinExistence type="predicted"/>
<keyword evidence="2" id="KW-1185">Reference proteome</keyword>
<comment type="caution">
    <text evidence="1">The sequence shown here is derived from an EMBL/GenBank/DDBJ whole genome shotgun (WGS) entry which is preliminary data.</text>
</comment>
<dbReference type="Proteomes" id="UP001596392">
    <property type="component" value="Unassembled WGS sequence"/>
</dbReference>